<comment type="cofactor">
    <cofactor evidence="9">
        <name>Zn(2+)</name>
        <dbReference type="ChEBI" id="CHEBI:29105"/>
    </cofactor>
    <text evidence="9">Binds 1 zinc ion per subunit.</text>
</comment>
<dbReference type="InterPro" id="IPR001424">
    <property type="entry name" value="SOD_Cu_Zn_dom"/>
</dbReference>
<comment type="caution">
    <text evidence="11">The sequence shown here is derived from an EMBL/GenBank/DDBJ whole genome shotgun (WGS) entry which is preliminary data.</text>
</comment>
<dbReference type="Pfam" id="PF00080">
    <property type="entry name" value="Sod_Cu"/>
    <property type="match status" value="1"/>
</dbReference>
<comment type="catalytic activity">
    <reaction evidence="9">
        <text>2 superoxide + 2 H(+) = H2O2 + O2</text>
        <dbReference type="Rhea" id="RHEA:20696"/>
        <dbReference type="ChEBI" id="CHEBI:15378"/>
        <dbReference type="ChEBI" id="CHEBI:15379"/>
        <dbReference type="ChEBI" id="CHEBI:16240"/>
        <dbReference type="ChEBI" id="CHEBI:18421"/>
        <dbReference type="EC" id="1.15.1.1"/>
    </reaction>
</comment>
<organism evidence="11 12">
    <name type="scientific">Conger conger</name>
    <name type="common">Conger eel</name>
    <name type="synonym">Muraena conger</name>
    <dbReference type="NCBI Taxonomy" id="82655"/>
    <lineage>
        <taxon>Eukaryota</taxon>
        <taxon>Metazoa</taxon>
        <taxon>Chordata</taxon>
        <taxon>Craniata</taxon>
        <taxon>Vertebrata</taxon>
        <taxon>Euteleostomi</taxon>
        <taxon>Actinopterygii</taxon>
        <taxon>Neopterygii</taxon>
        <taxon>Teleostei</taxon>
        <taxon>Anguilliformes</taxon>
        <taxon>Congridae</taxon>
        <taxon>Conger</taxon>
    </lineage>
</organism>
<dbReference type="PANTHER" id="PTHR10003">
    <property type="entry name" value="SUPEROXIDE DISMUTASE CU-ZN -RELATED"/>
    <property type="match status" value="1"/>
</dbReference>
<dbReference type="InterPro" id="IPR036423">
    <property type="entry name" value="SOD-like_Cu/Zn_dom_sf"/>
</dbReference>
<evidence type="ECO:0000256" key="2">
    <source>
        <dbReference type="ARBA" id="ARBA00010457"/>
    </source>
</evidence>
<dbReference type="InterPro" id="IPR018152">
    <property type="entry name" value="SOD_Cu/Zn_BS"/>
</dbReference>
<sequence length="158" mass="16250">MQAKMALKAVCVLKGTGEVTGNVFFEQGADVDPVKVTGKISGLTPGEHGFHVHVFGDNTNGCISAGPHFNPHGKTHGGPTDEIRHVGDLGNVTADADGVANITIVDKMLTLTGPLSIIGRTMVIHEKVDDLGKGGNDESLKTGNAGSRLACGVIGITQ</sequence>
<dbReference type="GO" id="GO:0005507">
    <property type="term" value="F:copper ion binding"/>
    <property type="evidence" value="ECO:0007669"/>
    <property type="project" value="InterPro"/>
</dbReference>
<protein>
    <recommendedName>
        <fullName evidence="9">Superoxide dismutase [Cu-Zn]</fullName>
        <ecNumber evidence="9">1.15.1.1</ecNumber>
    </recommendedName>
</protein>
<accession>A0A9Q1DN67</accession>
<dbReference type="GO" id="GO:0004784">
    <property type="term" value="F:superoxide dismutase activity"/>
    <property type="evidence" value="ECO:0007669"/>
    <property type="project" value="UniProtKB-EC"/>
</dbReference>
<feature type="domain" description="Superoxide dismutase copper/zinc binding" evidence="10">
    <location>
        <begin position="19"/>
        <end position="154"/>
    </location>
</feature>
<keyword evidence="7 9" id="KW-0186">Copper</keyword>
<dbReference type="SUPFAM" id="SSF49329">
    <property type="entry name" value="Cu,Zn superoxide dismutase-like"/>
    <property type="match status" value="1"/>
</dbReference>
<keyword evidence="8" id="KW-0564">Palmitate</keyword>
<gene>
    <name evidence="11" type="ORF">COCON_G00073470</name>
</gene>
<keyword evidence="4 9" id="KW-0862">Zinc</keyword>
<keyword evidence="12" id="KW-1185">Reference proteome</keyword>
<dbReference type="AlphaFoldDB" id="A0A9Q1DN67"/>
<evidence type="ECO:0000256" key="8">
    <source>
        <dbReference type="ARBA" id="ARBA00023139"/>
    </source>
</evidence>
<evidence type="ECO:0000259" key="10">
    <source>
        <dbReference type="Pfam" id="PF00080"/>
    </source>
</evidence>
<dbReference type="PROSITE" id="PS00087">
    <property type="entry name" value="SOD_CU_ZN_1"/>
    <property type="match status" value="1"/>
</dbReference>
<reference evidence="11" key="1">
    <citation type="journal article" date="2023" name="Science">
        <title>Genome structures resolve the early diversification of teleost fishes.</title>
        <authorList>
            <person name="Parey E."/>
            <person name="Louis A."/>
            <person name="Montfort J."/>
            <person name="Bouchez O."/>
            <person name="Roques C."/>
            <person name="Iampietro C."/>
            <person name="Lluch J."/>
            <person name="Castinel A."/>
            <person name="Donnadieu C."/>
            <person name="Desvignes T."/>
            <person name="Floi Bucao C."/>
            <person name="Jouanno E."/>
            <person name="Wen M."/>
            <person name="Mejri S."/>
            <person name="Dirks R."/>
            <person name="Jansen H."/>
            <person name="Henkel C."/>
            <person name="Chen W.J."/>
            <person name="Zahm M."/>
            <person name="Cabau C."/>
            <person name="Klopp C."/>
            <person name="Thompson A.W."/>
            <person name="Robinson-Rechavi M."/>
            <person name="Braasch I."/>
            <person name="Lecointre G."/>
            <person name="Bobe J."/>
            <person name="Postlethwait J.H."/>
            <person name="Berthelot C."/>
            <person name="Roest Crollius H."/>
            <person name="Guiguen Y."/>
        </authorList>
    </citation>
    <scope>NUCLEOTIDE SEQUENCE</scope>
    <source>
        <strain evidence="11">Concon-B</strain>
    </source>
</reference>
<evidence type="ECO:0000313" key="11">
    <source>
        <dbReference type="EMBL" id="KAJ8275595.1"/>
    </source>
</evidence>
<keyword evidence="6 9" id="KW-0560">Oxidoreductase</keyword>
<evidence type="ECO:0000313" key="12">
    <source>
        <dbReference type="Proteomes" id="UP001152803"/>
    </source>
</evidence>
<evidence type="ECO:0000256" key="1">
    <source>
        <dbReference type="ARBA" id="ARBA00003917"/>
    </source>
</evidence>
<name>A0A9Q1DN67_CONCO</name>
<evidence type="ECO:0000256" key="5">
    <source>
        <dbReference type="ARBA" id="ARBA00022862"/>
    </source>
</evidence>
<dbReference type="PRINTS" id="PR00068">
    <property type="entry name" value="CUZNDISMTASE"/>
</dbReference>
<evidence type="ECO:0000256" key="7">
    <source>
        <dbReference type="ARBA" id="ARBA00023008"/>
    </source>
</evidence>
<dbReference type="EC" id="1.15.1.1" evidence="9"/>
<keyword evidence="3 9" id="KW-0479">Metal-binding</keyword>
<evidence type="ECO:0000256" key="4">
    <source>
        <dbReference type="ARBA" id="ARBA00022833"/>
    </source>
</evidence>
<proteinExistence type="inferred from homology"/>
<dbReference type="EMBL" id="JAFJMO010000005">
    <property type="protein sequence ID" value="KAJ8275595.1"/>
    <property type="molecule type" value="Genomic_DNA"/>
</dbReference>
<dbReference type="Proteomes" id="UP001152803">
    <property type="component" value="Unassembled WGS sequence"/>
</dbReference>
<evidence type="ECO:0000256" key="9">
    <source>
        <dbReference type="RuleBase" id="RU000393"/>
    </source>
</evidence>
<keyword evidence="5" id="KW-0049">Antioxidant</keyword>
<comment type="similarity">
    <text evidence="2 9">Belongs to the Cu-Zn superoxide dismutase family.</text>
</comment>
<dbReference type="InterPro" id="IPR024134">
    <property type="entry name" value="SOD_Cu/Zn_/chaperone"/>
</dbReference>
<keyword evidence="8" id="KW-0449">Lipoprotein</keyword>
<comment type="cofactor">
    <cofactor evidence="9">
        <name>Cu cation</name>
        <dbReference type="ChEBI" id="CHEBI:23378"/>
    </cofactor>
    <text evidence="9">Binds 1 copper ion per subunit.</text>
</comment>
<dbReference type="PROSITE" id="PS00332">
    <property type="entry name" value="SOD_CU_ZN_2"/>
    <property type="match status" value="1"/>
</dbReference>
<evidence type="ECO:0000256" key="3">
    <source>
        <dbReference type="ARBA" id="ARBA00022723"/>
    </source>
</evidence>
<comment type="function">
    <text evidence="1 9">Destroys radicals which are normally produced within the cells and which are toxic to biological systems.</text>
</comment>
<evidence type="ECO:0000256" key="6">
    <source>
        <dbReference type="ARBA" id="ARBA00023002"/>
    </source>
</evidence>
<dbReference type="Gene3D" id="2.60.40.200">
    <property type="entry name" value="Superoxide dismutase, copper/zinc binding domain"/>
    <property type="match status" value="1"/>
</dbReference>
<dbReference type="CDD" id="cd00305">
    <property type="entry name" value="Cu-Zn_Superoxide_Dismutase"/>
    <property type="match status" value="1"/>
</dbReference>
<dbReference type="FunFam" id="2.60.40.200:FF:000001">
    <property type="entry name" value="Superoxide dismutase [Cu-Zn]"/>
    <property type="match status" value="1"/>
</dbReference>
<dbReference type="OrthoDB" id="2015551at2759"/>